<keyword evidence="2" id="KW-1185">Reference proteome</keyword>
<dbReference type="STRING" id="1821621.A8C75_13735"/>
<accession>A0A1A9EZQ4</accession>
<name>A0A1A9EZQ4_9GAMM</name>
<evidence type="ECO:0000313" key="2">
    <source>
        <dbReference type="Proteomes" id="UP000078070"/>
    </source>
</evidence>
<reference evidence="2" key="1">
    <citation type="submission" date="2016-05" db="EMBL/GenBank/DDBJ databases">
        <authorList>
            <person name="Baek K."/>
            <person name="Yang S.-J."/>
        </authorList>
    </citation>
    <scope>NUCLEOTIDE SEQUENCE [LARGE SCALE GENOMIC DNA]</scope>
    <source>
        <strain evidence="2">ST58-10</strain>
    </source>
</reference>
<dbReference type="KEGG" id="mars:A8C75_13735"/>
<organism evidence="1 2">
    <name type="scientific">Marinobacterium aestuarii</name>
    <dbReference type="NCBI Taxonomy" id="1821621"/>
    <lineage>
        <taxon>Bacteria</taxon>
        <taxon>Pseudomonadati</taxon>
        <taxon>Pseudomonadota</taxon>
        <taxon>Gammaproteobacteria</taxon>
        <taxon>Oceanospirillales</taxon>
        <taxon>Oceanospirillaceae</taxon>
        <taxon>Marinobacterium</taxon>
    </lineage>
</organism>
<reference evidence="1 2" key="2">
    <citation type="journal article" date="2018" name="Int. J. Syst. Evol. Microbiol.">
        <title>Marinobacterium aestuarii sp. nov., a benzene-degrading marine bacterium isolated from estuary sediment.</title>
        <authorList>
            <person name="Bae S.S."/>
            <person name="Jung J."/>
            <person name="Chung D."/>
            <person name="Baek K."/>
        </authorList>
    </citation>
    <scope>NUCLEOTIDE SEQUENCE [LARGE SCALE GENOMIC DNA]</scope>
    <source>
        <strain evidence="1 2">ST58-10</strain>
    </source>
</reference>
<evidence type="ECO:0000313" key="1">
    <source>
        <dbReference type="EMBL" id="ANG63426.1"/>
    </source>
</evidence>
<proteinExistence type="predicted"/>
<sequence length="90" mass="9853">MGIGYGNLPPCTAMLRKAAQGARRVLMSAANRTVHHSESHPLPVRFNHSSTTWVTVECNDMGDTLLDFQVLKVEIDPSKSPALQSDTVTF</sequence>
<dbReference type="Proteomes" id="UP000078070">
    <property type="component" value="Chromosome"/>
</dbReference>
<dbReference type="AlphaFoldDB" id="A0A1A9EZQ4"/>
<dbReference type="EMBL" id="CP015839">
    <property type="protein sequence ID" value="ANG63426.1"/>
    <property type="molecule type" value="Genomic_DNA"/>
</dbReference>
<protein>
    <submittedName>
        <fullName evidence="1">Uncharacterized protein</fullName>
    </submittedName>
</protein>
<gene>
    <name evidence="1" type="ORF">A8C75_13735</name>
</gene>